<proteinExistence type="predicted"/>
<evidence type="ECO:0000313" key="2">
    <source>
        <dbReference type="EMBL" id="MFD2094848.1"/>
    </source>
</evidence>
<accession>A0ABW4XIK5</accession>
<dbReference type="PROSITE" id="PS51257">
    <property type="entry name" value="PROKAR_LIPOPROTEIN"/>
    <property type="match status" value="1"/>
</dbReference>
<dbReference type="Proteomes" id="UP001597380">
    <property type="component" value="Unassembled WGS sequence"/>
</dbReference>
<dbReference type="PIRSF" id="PIRSF028688">
    <property type="entry name" value="UCP_imp_028688"/>
    <property type="match status" value="1"/>
</dbReference>
<gene>
    <name evidence="2" type="ORF">ACFSJ3_02545</name>
</gene>
<dbReference type="InterPro" id="IPR014549">
    <property type="entry name" value="FlgO"/>
</dbReference>
<sequence length="206" mass="22629">MKSNYWQLAATVFILTACASEPEQPEHSMASGQMATSEAIAWDPYQEVKPKDFVAHVEKIAEELVGTMPERCYQPMAVASFVDIETLNTSGSLGKALAENLITQMQQQGCKVLDFKLKDKIQVTSTGDFVFSRNFTQLKSELPLKYVLTGTLQPMNGGVQVNARLVDIKSKVVVGAAQQFLPEEIVSAVNEVKTRDGVTLLSQRQG</sequence>
<dbReference type="RefSeq" id="WP_345338149.1">
    <property type="nucleotide sequence ID" value="NZ_BAABLI010000004.1"/>
</dbReference>
<protein>
    <submittedName>
        <fullName evidence="2">FlgO family outer membrane protein</fullName>
    </submittedName>
</protein>
<name>A0ABW4XIK5_9GAMM</name>
<organism evidence="2 3">
    <name type="scientific">Corallincola platygyrae</name>
    <dbReference type="NCBI Taxonomy" id="1193278"/>
    <lineage>
        <taxon>Bacteria</taxon>
        <taxon>Pseudomonadati</taxon>
        <taxon>Pseudomonadota</taxon>
        <taxon>Gammaproteobacteria</taxon>
        <taxon>Alteromonadales</taxon>
        <taxon>Psychromonadaceae</taxon>
        <taxon>Corallincola</taxon>
    </lineage>
</organism>
<dbReference type="InterPro" id="IPR041215">
    <property type="entry name" value="FlgO_dom"/>
</dbReference>
<dbReference type="Pfam" id="PF17680">
    <property type="entry name" value="FlgO"/>
    <property type="match status" value="1"/>
</dbReference>
<evidence type="ECO:0000259" key="1">
    <source>
        <dbReference type="Pfam" id="PF17680"/>
    </source>
</evidence>
<feature type="domain" description="FlgO" evidence="1">
    <location>
        <begin position="58"/>
        <end position="184"/>
    </location>
</feature>
<keyword evidence="3" id="KW-1185">Reference proteome</keyword>
<comment type="caution">
    <text evidence="2">The sequence shown here is derived from an EMBL/GenBank/DDBJ whole genome shotgun (WGS) entry which is preliminary data.</text>
</comment>
<reference evidence="3" key="1">
    <citation type="journal article" date="2019" name="Int. J. Syst. Evol. Microbiol.">
        <title>The Global Catalogue of Microorganisms (GCM) 10K type strain sequencing project: providing services to taxonomists for standard genome sequencing and annotation.</title>
        <authorList>
            <consortium name="The Broad Institute Genomics Platform"/>
            <consortium name="The Broad Institute Genome Sequencing Center for Infectious Disease"/>
            <person name="Wu L."/>
            <person name="Ma J."/>
        </authorList>
    </citation>
    <scope>NUCLEOTIDE SEQUENCE [LARGE SCALE GENOMIC DNA]</scope>
    <source>
        <strain evidence="3">CGMCC 1.10992</strain>
    </source>
</reference>
<evidence type="ECO:0000313" key="3">
    <source>
        <dbReference type="Proteomes" id="UP001597380"/>
    </source>
</evidence>
<dbReference type="EMBL" id="JBHUHT010000007">
    <property type="protein sequence ID" value="MFD2094848.1"/>
    <property type="molecule type" value="Genomic_DNA"/>
</dbReference>